<dbReference type="EMBL" id="CATNWA010014307">
    <property type="protein sequence ID" value="CAI9570298.1"/>
    <property type="molecule type" value="Genomic_DNA"/>
</dbReference>
<evidence type="ECO:0000313" key="1">
    <source>
        <dbReference type="EMBL" id="CAI9570298.1"/>
    </source>
</evidence>
<protein>
    <submittedName>
        <fullName evidence="1">Uncharacterized protein</fullName>
    </submittedName>
</protein>
<dbReference type="Proteomes" id="UP001162483">
    <property type="component" value="Unassembled WGS sequence"/>
</dbReference>
<feature type="non-terminal residue" evidence="1">
    <location>
        <position position="86"/>
    </location>
</feature>
<comment type="caution">
    <text evidence="1">The sequence shown here is derived from an EMBL/GenBank/DDBJ whole genome shotgun (WGS) entry which is preliminary data.</text>
</comment>
<organism evidence="1 2">
    <name type="scientific">Staurois parvus</name>
    <dbReference type="NCBI Taxonomy" id="386267"/>
    <lineage>
        <taxon>Eukaryota</taxon>
        <taxon>Metazoa</taxon>
        <taxon>Chordata</taxon>
        <taxon>Craniata</taxon>
        <taxon>Vertebrata</taxon>
        <taxon>Euteleostomi</taxon>
        <taxon>Amphibia</taxon>
        <taxon>Batrachia</taxon>
        <taxon>Anura</taxon>
        <taxon>Neobatrachia</taxon>
        <taxon>Ranoidea</taxon>
        <taxon>Ranidae</taxon>
        <taxon>Staurois</taxon>
    </lineage>
</organism>
<evidence type="ECO:0000313" key="2">
    <source>
        <dbReference type="Proteomes" id="UP001162483"/>
    </source>
</evidence>
<keyword evidence="2" id="KW-1185">Reference proteome</keyword>
<name>A0ABN9DDE0_9NEOB</name>
<reference evidence="1" key="1">
    <citation type="submission" date="2023-05" db="EMBL/GenBank/DDBJ databases">
        <authorList>
            <person name="Stuckert A."/>
        </authorList>
    </citation>
    <scope>NUCLEOTIDE SEQUENCE</scope>
</reference>
<gene>
    <name evidence="1" type="ORF">SPARVUS_LOCUS7079220</name>
</gene>
<proteinExistence type="predicted"/>
<sequence length="86" mass="9463">MQRKVTFHFPQLFCKVHFGTWRFQSDLGGMKSSILGPMFGNGQDTDCSGVHGNLLESGPGFWAPPWQTGGLCHGVRRVSPRRGGSQ</sequence>
<accession>A0ABN9DDE0</accession>